<accession>A0ABD2AP13</accession>
<evidence type="ECO:0000313" key="2">
    <source>
        <dbReference type="Proteomes" id="UP001607302"/>
    </source>
</evidence>
<organism evidence="1 2">
    <name type="scientific">Vespula squamosa</name>
    <name type="common">Southern yellow jacket</name>
    <name type="synonym">Wasp</name>
    <dbReference type="NCBI Taxonomy" id="30214"/>
    <lineage>
        <taxon>Eukaryota</taxon>
        <taxon>Metazoa</taxon>
        <taxon>Ecdysozoa</taxon>
        <taxon>Arthropoda</taxon>
        <taxon>Hexapoda</taxon>
        <taxon>Insecta</taxon>
        <taxon>Pterygota</taxon>
        <taxon>Neoptera</taxon>
        <taxon>Endopterygota</taxon>
        <taxon>Hymenoptera</taxon>
        <taxon>Apocrita</taxon>
        <taxon>Aculeata</taxon>
        <taxon>Vespoidea</taxon>
        <taxon>Vespidae</taxon>
        <taxon>Vespinae</taxon>
        <taxon>Vespula</taxon>
    </lineage>
</organism>
<dbReference type="InterPro" id="IPR032675">
    <property type="entry name" value="LRR_dom_sf"/>
</dbReference>
<dbReference type="EMBL" id="JAUDFV010000141">
    <property type="protein sequence ID" value="KAL2722349.1"/>
    <property type="molecule type" value="Genomic_DNA"/>
</dbReference>
<dbReference type="Proteomes" id="UP001607302">
    <property type="component" value="Unassembled WGS sequence"/>
</dbReference>
<gene>
    <name evidence="1" type="ORF">V1478_009212</name>
</gene>
<dbReference type="Gene3D" id="3.80.10.10">
    <property type="entry name" value="Ribonuclease Inhibitor"/>
    <property type="match status" value="2"/>
</dbReference>
<proteinExistence type="predicted"/>
<name>A0ABD2AP13_VESSQ</name>
<dbReference type="SUPFAM" id="SSF52047">
    <property type="entry name" value="RNI-like"/>
    <property type="match status" value="1"/>
</dbReference>
<dbReference type="PANTHER" id="PTHR13318">
    <property type="entry name" value="PARTNER OF PAIRED, ISOFORM B-RELATED"/>
    <property type="match status" value="1"/>
</dbReference>
<comment type="caution">
    <text evidence="1">The sequence shown here is derived from an EMBL/GenBank/DDBJ whole genome shotgun (WGS) entry which is preliminary data.</text>
</comment>
<sequence length="633" mass="71212">MLIGLFMILLDVNRLRHFRRKTQSVFWCTTDLRKETTGTKIDCYEEVNEQEKMPGHRQPNSLEGLSLGQVCQQLDGTCRRLQVLSQESSAAQVLAFAKQTIRPYYINALPARLRSQVIEETSRMLYGPSSDGSTLISGPAPLYLLALLLGHDIKQLRVILCCYYGCSHQTSLLKLLASEGIGLESLELARSALLRLDCKLLRSALLNMKNLLSLTLRNIASDAVLQVIGKACPKLVVLDVACSRQVTDAGLKQLLLQVELRDKAPHTTTQEPTSWSKLKTLLSSRLKIRGSKSEKKEKQGVLLEYYESRNFICDTLRVLNVASTSVTSAGVLLALVYVPQLESLAEYNHMGRVVEIMNRGLIGLKTPFSLTQARSCRTTPARLELLAQACPRVEKLHISEPHHPPEALRLFPYVTSLTVHGIPAQREWLDGFYDYLRTNGQNLKELNLRIIQNENLIQIDLKEIFSNCPNLRILTKDGFSIIWTEGSDPPPLKYLRKVQLGHTVNALAITKILSLAPELTALHIHSCFDLTNEHLEKLLSIPTRPRSGRKSDKNENSLVQNLTCFYIYEASKVSATTVLNMFQNCKRLRRIGNLANWGLDCEGVTMLRTTLARANLDVDLCPGSHWFWSNCIQ</sequence>
<reference evidence="1 2" key="1">
    <citation type="journal article" date="2024" name="Ann. Entomol. Soc. Am.">
        <title>Genomic analyses of the southern and eastern yellowjacket wasps (Hymenoptera: Vespidae) reveal evolutionary signatures of social life.</title>
        <authorList>
            <person name="Catto M.A."/>
            <person name="Caine P.B."/>
            <person name="Orr S.E."/>
            <person name="Hunt B.G."/>
            <person name="Goodisman M.A.D."/>
        </authorList>
    </citation>
    <scope>NUCLEOTIDE SEQUENCE [LARGE SCALE GENOMIC DNA]</scope>
    <source>
        <strain evidence="1">233</strain>
        <tissue evidence="1">Head and thorax</tissue>
    </source>
</reference>
<keyword evidence="2" id="KW-1185">Reference proteome</keyword>
<dbReference type="PANTHER" id="PTHR13318:SF95">
    <property type="entry name" value="F-BOX PROTEIN YLR352W"/>
    <property type="match status" value="1"/>
</dbReference>
<protein>
    <submittedName>
        <fullName evidence="1">Uncharacterized protein</fullName>
    </submittedName>
</protein>
<dbReference type="AlphaFoldDB" id="A0ABD2AP13"/>
<evidence type="ECO:0000313" key="1">
    <source>
        <dbReference type="EMBL" id="KAL2722349.1"/>
    </source>
</evidence>